<evidence type="ECO:0000313" key="4">
    <source>
        <dbReference type="Proteomes" id="UP001199319"/>
    </source>
</evidence>
<dbReference type="PANTHER" id="PTHR32309">
    <property type="entry name" value="TYROSINE-PROTEIN KINASE"/>
    <property type="match status" value="1"/>
</dbReference>
<gene>
    <name evidence="3" type="ORF">LKD37_09555</name>
</gene>
<dbReference type="InterPro" id="IPR033756">
    <property type="entry name" value="YlxH/NBP35"/>
</dbReference>
<dbReference type="AlphaFoldDB" id="A0AAE3AGV8"/>
<reference evidence="3" key="1">
    <citation type="submission" date="2021-10" db="EMBL/GenBank/DDBJ databases">
        <title>Anaerobic single-cell dispensing facilitates the cultivation of human gut bacteria.</title>
        <authorList>
            <person name="Afrizal A."/>
        </authorList>
    </citation>
    <scope>NUCLEOTIDE SEQUENCE</scope>
    <source>
        <strain evidence="3">CLA-AA-H272</strain>
    </source>
</reference>
<dbReference type="GO" id="GO:0005524">
    <property type="term" value="F:ATP binding"/>
    <property type="evidence" value="ECO:0007669"/>
    <property type="project" value="UniProtKB-KW"/>
</dbReference>
<sequence>MNKTVLTLLGTVRESYDYVLIDLPPLGSVIDAAVVAAKCDGAILVISDHQVRCHQAVEVVDQLKKCGSRILGVVRNNIHTSSSGYYKKYYKDRYQ</sequence>
<dbReference type="GO" id="GO:0005886">
    <property type="term" value="C:plasma membrane"/>
    <property type="evidence" value="ECO:0007669"/>
    <property type="project" value="TreeGrafter"/>
</dbReference>
<proteinExistence type="predicted"/>
<dbReference type="Gene3D" id="3.40.50.300">
    <property type="entry name" value="P-loop containing nucleotide triphosphate hydrolases"/>
    <property type="match status" value="1"/>
</dbReference>
<evidence type="ECO:0000313" key="3">
    <source>
        <dbReference type="EMBL" id="MCC2129761.1"/>
    </source>
</evidence>
<dbReference type="PANTHER" id="PTHR32309:SF13">
    <property type="entry name" value="FERRIC ENTEROBACTIN TRANSPORT PROTEIN FEPE"/>
    <property type="match status" value="1"/>
</dbReference>
<evidence type="ECO:0000256" key="2">
    <source>
        <dbReference type="ARBA" id="ARBA00022840"/>
    </source>
</evidence>
<dbReference type="EMBL" id="JAJEPW010000026">
    <property type="protein sequence ID" value="MCC2129761.1"/>
    <property type="molecule type" value="Genomic_DNA"/>
</dbReference>
<keyword evidence="4" id="KW-1185">Reference proteome</keyword>
<dbReference type="RefSeq" id="WP_302928999.1">
    <property type="nucleotide sequence ID" value="NZ_JAJEPW010000026.1"/>
</dbReference>
<dbReference type="GO" id="GO:0004713">
    <property type="term" value="F:protein tyrosine kinase activity"/>
    <property type="evidence" value="ECO:0007669"/>
    <property type="project" value="TreeGrafter"/>
</dbReference>
<comment type="caution">
    <text evidence="3">The sequence shown here is derived from an EMBL/GenBank/DDBJ whole genome shotgun (WGS) entry which is preliminary data.</text>
</comment>
<protein>
    <submittedName>
        <fullName evidence="3">P-loop NTPase</fullName>
    </submittedName>
</protein>
<dbReference type="InterPro" id="IPR027417">
    <property type="entry name" value="P-loop_NTPase"/>
</dbReference>
<keyword evidence="1" id="KW-0547">Nucleotide-binding</keyword>
<dbReference type="SUPFAM" id="SSF52540">
    <property type="entry name" value="P-loop containing nucleoside triphosphate hydrolases"/>
    <property type="match status" value="1"/>
</dbReference>
<dbReference type="Pfam" id="PF10609">
    <property type="entry name" value="ParA"/>
    <property type="match status" value="1"/>
</dbReference>
<keyword evidence="2" id="KW-0067">ATP-binding</keyword>
<name>A0AAE3AGV8_9FIRM</name>
<accession>A0AAE3AGV8</accession>
<organism evidence="3 4">
    <name type="scientific">Brotocaccenecus cirricatena</name>
    <dbReference type="NCBI Taxonomy" id="3064195"/>
    <lineage>
        <taxon>Bacteria</taxon>
        <taxon>Bacillati</taxon>
        <taxon>Bacillota</taxon>
        <taxon>Clostridia</taxon>
        <taxon>Eubacteriales</taxon>
        <taxon>Oscillospiraceae</taxon>
        <taxon>Brotocaccenecus</taxon>
    </lineage>
</organism>
<evidence type="ECO:0000256" key="1">
    <source>
        <dbReference type="ARBA" id="ARBA00022741"/>
    </source>
</evidence>
<dbReference type="Proteomes" id="UP001199319">
    <property type="component" value="Unassembled WGS sequence"/>
</dbReference>
<dbReference type="InterPro" id="IPR050445">
    <property type="entry name" value="Bact_polysacc_biosynth/exp"/>
</dbReference>